<evidence type="ECO:0000313" key="3">
    <source>
        <dbReference type="EMBL" id="MBW4660492.1"/>
    </source>
</evidence>
<gene>
    <name evidence="3" type="ORF">KME15_17605</name>
</gene>
<reference evidence="3" key="1">
    <citation type="submission" date="2021-05" db="EMBL/GenBank/DDBJ databases">
        <authorList>
            <person name="Pietrasiak N."/>
            <person name="Ward R."/>
            <person name="Stajich J.E."/>
            <person name="Kurbessoian T."/>
        </authorList>
    </citation>
    <scope>NUCLEOTIDE SEQUENCE</scope>
    <source>
        <strain evidence="3">UHER 2000/2452</strain>
    </source>
</reference>
<dbReference type="Pfam" id="PF13676">
    <property type="entry name" value="TIR_2"/>
    <property type="match status" value="1"/>
</dbReference>
<dbReference type="InterPro" id="IPR000157">
    <property type="entry name" value="TIR_dom"/>
</dbReference>
<reference evidence="3" key="2">
    <citation type="journal article" date="2022" name="Microbiol. Resour. Announc.">
        <title>Metagenome Sequencing to Explore Phylogenomics of Terrestrial Cyanobacteria.</title>
        <authorList>
            <person name="Ward R.D."/>
            <person name="Stajich J.E."/>
            <person name="Johansen J.R."/>
            <person name="Huntemann M."/>
            <person name="Clum A."/>
            <person name="Foster B."/>
            <person name="Foster B."/>
            <person name="Roux S."/>
            <person name="Palaniappan K."/>
            <person name="Varghese N."/>
            <person name="Mukherjee S."/>
            <person name="Reddy T.B.K."/>
            <person name="Daum C."/>
            <person name="Copeland A."/>
            <person name="Chen I.A."/>
            <person name="Ivanova N.N."/>
            <person name="Kyrpides N.C."/>
            <person name="Shapiro N."/>
            <person name="Eloe-Fadrosh E.A."/>
            <person name="Pietrasiak N."/>
        </authorList>
    </citation>
    <scope>NUCLEOTIDE SEQUENCE</scope>
    <source>
        <strain evidence="3">UHER 2000/2452</strain>
    </source>
</reference>
<accession>A0A951QC08</accession>
<dbReference type="SMART" id="SM00255">
    <property type="entry name" value="TIR"/>
    <property type="match status" value="1"/>
</dbReference>
<sequence>MSEEIIKLFYSYSRKDLDMRNALEDHLAALREANRIQTWHDLELEAGTEWEPAILNKLNTADIILLLVSRNFIASKYCYGTELKRAIARHNEGTARVIPIILSSCDWNQPYVPFSKLNVLPTHAKPIKSWADPDDAFTIVAQKIRETVDQLIAKKQAEQQALGQERLRQEQLRQQQAAEAERSEQQELERQRLAADDLKSDRSIDYKPLRDLLKTGKWKEADEETAKRMLEVAGRQGWLRVEDIQQFPCTDLRTIDQLWVKYGDGKFGFSVQKKIWQRCGSPQEDNKQWKKFGVEVGWRSRGIMGMGSSWIRYSDVTFDTSAPEGHLPLWANVGNDGVLFGFCLGGRLAWVGCRVVGYLFSRTDL</sequence>
<dbReference type="InterPro" id="IPR008629">
    <property type="entry name" value="GUN4-like"/>
</dbReference>
<name>A0A951QC08_9CYAN</name>
<evidence type="ECO:0000259" key="2">
    <source>
        <dbReference type="PROSITE" id="PS50104"/>
    </source>
</evidence>
<dbReference type="InterPro" id="IPR035897">
    <property type="entry name" value="Toll_tir_struct_dom_sf"/>
</dbReference>
<dbReference type="AlphaFoldDB" id="A0A951QC08"/>
<dbReference type="Gene3D" id="3.40.50.10140">
    <property type="entry name" value="Toll/interleukin-1 receptor homology (TIR) domain"/>
    <property type="match status" value="1"/>
</dbReference>
<dbReference type="Pfam" id="PF05419">
    <property type="entry name" value="GUN4"/>
    <property type="match status" value="1"/>
</dbReference>
<dbReference type="PROSITE" id="PS50104">
    <property type="entry name" value="TIR"/>
    <property type="match status" value="1"/>
</dbReference>
<dbReference type="InterPro" id="IPR037215">
    <property type="entry name" value="GUN4-like_sf"/>
</dbReference>
<dbReference type="Gene3D" id="1.10.10.1770">
    <property type="entry name" value="Gun4-like"/>
    <property type="match status" value="1"/>
</dbReference>
<dbReference type="SUPFAM" id="SSF52200">
    <property type="entry name" value="Toll/Interleukin receptor TIR domain"/>
    <property type="match status" value="1"/>
</dbReference>
<dbReference type="Proteomes" id="UP000757435">
    <property type="component" value="Unassembled WGS sequence"/>
</dbReference>
<proteinExistence type="predicted"/>
<dbReference type="PANTHER" id="PTHR34800:SF1">
    <property type="entry name" value="TETRAPYRROLE-BINDING PROTEIN, CHLOROPLASTIC"/>
    <property type="match status" value="1"/>
</dbReference>
<dbReference type="Gene3D" id="1.25.40.620">
    <property type="match status" value="1"/>
</dbReference>
<feature type="compositionally biased region" description="Basic and acidic residues" evidence="1">
    <location>
        <begin position="179"/>
        <end position="194"/>
    </location>
</feature>
<comment type="caution">
    <text evidence="3">The sequence shown here is derived from an EMBL/GenBank/DDBJ whole genome shotgun (WGS) entry which is preliminary data.</text>
</comment>
<dbReference type="CDD" id="cd16383">
    <property type="entry name" value="GUN4"/>
    <property type="match status" value="1"/>
</dbReference>
<dbReference type="PANTHER" id="PTHR34800">
    <property type="entry name" value="TETRAPYRROLE-BINDING PROTEIN, CHLOROPLASTIC"/>
    <property type="match status" value="1"/>
</dbReference>
<feature type="region of interest" description="Disordered" evidence="1">
    <location>
        <begin position="174"/>
        <end position="194"/>
    </location>
</feature>
<dbReference type="EMBL" id="JAHHHD010000021">
    <property type="protein sequence ID" value="MBW4660492.1"/>
    <property type="molecule type" value="Genomic_DNA"/>
</dbReference>
<dbReference type="SUPFAM" id="SSF140869">
    <property type="entry name" value="GUN4-like"/>
    <property type="match status" value="1"/>
</dbReference>
<evidence type="ECO:0000313" key="4">
    <source>
        <dbReference type="Proteomes" id="UP000757435"/>
    </source>
</evidence>
<evidence type="ECO:0000256" key="1">
    <source>
        <dbReference type="SAM" id="MobiDB-lite"/>
    </source>
</evidence>
<dbReference type="GO" id="GO:0046906">
    <property type="term" value="F:tetrapyrrole binding"/>
    <property type="evidence" value="ECO:0007669"/>
    <property type="project" value="TreeGrafter"/>
</dbReference>
<organism evidence="3 4">
    <name type="scientific">Drouetiella hepatica Uher 2000/2452</name>
    <dbReference type="NCBI Taxonomy" id="904376"/>
    <lineage>
        <taxon>Bacteria</taxon>
        <taxon>Bacillati</taxon>
        <taxon>Cyanobacteriota</taxon>
        <taxon>Cyanophyceae</taxon>
        <taxon>Oculatellales</taxon>
        <taxon>Oculatellaceae</taxon>
        <taxon>Drouetiella</taxon>
    </lineage>
</organism>
<dbReference type="GO" id="GO:0007165">
    <property type="term" value="P:signal transduction"/>
    <property type="evidence" value="ECO:0007669"/>
    <property type="project" value="InterPro"/>
</dbReference>
<protein>
    <submittedName>
        <fullName evidence="3">GUN4 domain-containing protein</fullName>
    </submittedName>
</protein>
<feature type="domain" description="TIR" evidence="2">
    <location>
        <begin position="4"/>
        <end position="148"/>
    </location>
</feature>